<comment type="pathway">
    <text evidence="2">Glycan metabolism; N-glycan degradation.</text>
</comment>
<feature type="domain" description="Glycoside hydrolase family 2 immunoglobulin-like beta-sandwich" evidence="10">
    <location>
        <begin position="191"/>
        <end position="285"/>
    </location>
</feature>
<keyword evidence="5 14" id="KW-0378">Hydrolase</keyword>
<comment type="catalytic activity">
    <reaction evidence="1">
        <text>Hydrolysis of terminal, non-reducing beta-D-mannose residues in beta-D-mannosides.</text>
        <dbReference type="EC" id="3.2.1.25"/>
    </reaction>
</comment>
<dbReference type="InterPro" id="IPR041447">
    <property type="entry name" value="Mannosidase_ig"/>
</dbReference>
<dbReference type="Pfam" id="PF00703">
    <property type="entry name" value="Glyco_hydro_2"/>
    <property type="match status" value="1"/>
</dbReference>
<keyword evidence="6" id="KW-0326">Glycosidase</keyword>
<dbReference type="Pfam" id="PF02836">
    <property type="entry name" value="Glyco_hydro_2_C"/>
    <property type="match status" value="1"/>
</dbReference>
<evidence type="ECO:0000256" key="7">
    <source>
        <dbReference type="ARBA" id="ARBA00038429"/>
    </source>
</evidence>
<evidence type="ECO:0000259" key="12">
    <source>
        <dbReference type="Pfam" id="PF17786"/>
    </source>
</evidence>
<feature type="domain" description="Mannosidase Ig/CBM-like" evidence="12">
    <location>
        <begin position="642"/>
        <end position="732"/>
    </location>
</feature>
<accession>A0AAE3DQB7</accession>
<evidence type="ECO:0000256" key="6">
    <source>
        <dbReference type="ARBA" id="ARBA00023295"/>
    </source>
</evidence>
<dbReference type="InterPro" id="IPR036156">
    <property type="entry name" value="Beta-gal/glucu_dom_sf"/>
</dbReference>
<keyword evidence="15" id="KW-1185">Reference proteome</keyword>
<dbReference type="PANTHER" id="PTHR43730:SF1">
    <property type="entry name" value="BETA-MANNOSIDASE"/>
    <property type="match status" value="1"/>
</dbReference>
<dbReference type="SUPFAM" id="SSF51445">
    <property type="entry name" value="(Trans)glycosidases"/>
    <property type="match status" value="1"/>
</dbReference>
<feature type="domain" description="Glycoside hydrolase family 2 catalytic" evidence="11">
    <location>
        <begin position="301"/>
        <end position="445"/>
    </location>
</feature>
<keyword evidence="4" id="KW-0732">Signal</keyword>
<dbReference type="InterPro" id="IPR006102">
    <property type="entry name" value="Ig-like_GH2"/>
</dbReference>
<dbReference type="Gene3D" id="2.60.120.260">
    <property type="entry name" value="Galactose-binding domain-like"/>
    <property type="match status" value="1"/>
</dbReference>
<gene>
    <name evidence="14" type="ORF">LKD71_01000</name>
</gene>
<feature type="domain" description="Beta-mannosidase-like galactose-binding" evidence="13">
    <location>
        <begin position="11"/>
        <end position="179"/>
    </location>
</feature>
<organism evidence="14 15">
    <name type="scientific">Fusicatenibacter faecihominis</name>
    <dbReference type="NCBI Taxonomy" id="2881276"/>
    <lineage>
        <taxon>Bacteria</taxon>
        <taxon>Bacillati</taxon>
        <taxon>Bacillota</taxon>
        <taxon>Clostridia</taxon>
        <taxon>Lachnospirales</taxon>
        <taxon>Lachnospiraceae</taxon>
        <taxon>Fusicatenibacter</taxon>
    </lineage>
</organism>
<dbReference type="Gene3D" id="3.20.20.80">
    <property type="entry name" value="Glycosidases"/>
    <property type="match status" value="1"/>
</dbReference>
<proteinExistence type="inferred from homology"/>
<dbReference type="EC" id="3.2.1.25" evidence="3"/>
<dbReference type="InterPro" id="IPR050887">
    <property type="entry name" value="Beta-mannosidase_GH2"/>
</dbReference>
<evidence type="ECO:0000259" key="11">
    <source>
        <dbReference type="Pfam" id="PF02836"/>
    </source>
</evidence>
<dbReference type="GO" id="GO:0004567">
    <property type="term" value="F:beta-mannosidase activity"/>
    <property type="evidence" value="ECO:0007669"/>
    <property type="project" value="UniProtKB-EC"/>
</dbReference>
<dbReference type="InterPro" id="IPR017853">
    <property type="entry name" value="GH"/>
</dbReference>
<evidence type="ECO:0000256" key="9">
    <source>
        <dbReference type="ARBA" id="ARBA00041614"/>
    </source>
</evidence>
<dbReference type="InterPro" id="IPR006103">
    <property type="entry name" value="Glyco_hydro_2_cat"/>
</dbReference>
<evidence type="ECO:0000259" key="13">
    <source>
        <dbReference type="Pfam" id="PF22666"/>
    </source>
</evidence>
<dbReference type="SUPFAM" id="SSF49303">
    <property type="entry name" value="beta-Galactosidase/glucuronidase domain"/>
    <property type="match status" value="1"/>
</dbReference>
<name>A0AAE3DQB7_9FIRM</name>
<protein>
    <recommendedName>
        <fullName evidence="8">Beta-mannosidase B</fullName>
        <ecNumber evidence="3">3.2.1.25</ecNumber>
    </recommendedName>
    <alternativeName>
        <fullName evidence="9">Mannanase B</fullName>
    </alternativeName>
</protein>
<sequence>MKRELKESFEIRVAGTEDWYSMTVPGSAMDTLVKAGVLPDPYYGENEYQVREFFRNDFDIRGHFTVSPEEFKAGHMLLVFNGIDTVADLYLNGHKLGHTENMHRRFTFDIKKYAKEGDNLLEIHLASPLNFIESYKPAKGREIHMCNTGTMPGNQYIRKPHCMFGWDWGPQLPDAGIFREIELVTYEKARLMDTLIRQKHEEGQVTLTMTTDVEKDADAKVKLTYEVMDPDGKLLYLGEDSSVKIEEPRLWWPHGSGEQPLYTVRVLMESEGEEAQEKLYRIGLRTVTVSREDDEWGQEFAITVNGKKIFARGADYIPDDCYYSRLTREVFLRDVQAAVFANFNCLRIWGGGYYPADEFYDLCDEYGILLWQDLMYACNIYDLTESFKENIVEEARDNILRFRNHASLGLICGNNELESAWTDWTAMKCHAPSLKRDYLIQFEYLLANVVKETAPDAFYWPSSPSSGGSFDKPNDDNRGDAHYWDVWHGQLPFSEYLNHYFRFCSEFGFQSLPSIKTIETFTEEKDRNLFSKVMESHQKNPAANGKILYYLSETFRYPRDLSGLTFLSQILQGYAMKVATEHWRRNRGRCMGSIYWQFNDNWPVASWSSMDYYGRYKALHYMARVFNEAVAGSIRKEGNTMGFWISNESLKEAAVEVKVSLKDLDFKVLYEETVSGTVAPLSAVDLLTKDFSELIEGRSEQVFVTMEYKVTDKETGKTEERCEFETFVPVKHLELKDPELTVSCAEDGTVTISAKSFAPYCMVEGVNEDIIWDSNVLAMTDGNAKVLHPVKGVVPGVKPEIRVYDVYHTYA</sequence>
<dbReference type="Gene3D" id="2.60.40.10">
    <property type="entry name" value="Immunoglobulins"/>
    <property type="match status" value="1"/>
</dbReference>
<evidence type="ECO:0000256" key="1">
    <source>
        <dbReference type="ARBA" id="ARBA00000829"/>
    </source>
</evidence>
<evidence type="ECO:0000259" key="10">
    <source>
        <dbReference type="Pfam" id="PF00703"/>
    </source>
</evidence>
<evidence type="ECO:0000256" key="5">
    <source>
        <dbReference type="ARBA" id="ARBA00022801"/>
    </source>
</evidence>
<dbReference type="AlphaFoldDB" id="A0AAE3DQB7"/>
<comment type="similarity">
    <text evidence="7">Belongs to the glycosyl hydrolase 2 family. Beta-mannosidase B subfamily.</text>
</comment>
<dbReference type="InterPro" id="IPR008979">
    <property type="entry name" value="Galactose-bd-like_sf"/>
</dbReference>
<dbReference type="Proteomes" id="UP001197875">
    <property type="component" value="Unassembled WGS sequence"/>
</dbReference>
<evidence type="ECO:0000256" key="4">
    <source>
        <dbReference type="ARBA" id="ARBA00022729"/>
    </source>
</evidence>
<dbReference type="Pfam" id="PF22666">
    <property type="entry name" value="Glyco_hydro_2_N2"/>
    <property type="match status" value="1"/>
</dbReference>
<evidence type="ECO:0000313" key="14">
    <source>
        <dbReference type="EMBL" id="MCC2188410.1"/>
    </source>
</evidence>
<dbReference type="FunFam" id="3.20.20.80:FF:000050">
    <property type="entry name" value="Beta-mannosidase B"/>
    <property type="match status" value="1"/>
</dbReference>
<dbReference type="Pfam" id="PF17786">
    <property type="entry name" value="Mannosidase_ig"/>
    <property type="match status" value="1"/>
</dbReference>
<dbReference type="PANTHER" id="PTHR43730">
    <property type="entry name" value="BETA-MANNOSIDASE"/>
    <property type="match status" value="1"/>
</dbReference>
<dbReference type="GO" id="GO:0005975">
    <property type="term" value="P:carbohydrate metabolic process"/>
    <property type="evidence" value="ECO:0007669"/>
    <property type="project" value="InterPro"/>
</dbReference>
<comment type="caution">
    <text evidence="14">The sequence shown here is derived from an EMBL/GenBank/DDBJ whole genome shotgun (WGS) entry which is preliminary data.</text>
</comment>
<evidence type="ECO:0000256" key="3">
    <source>
        <dbReference type="ARBA" id="ARBA00012754"/>
    </source>
</evidence>
<evidence type="ECO:0000256" key="8">
    <source>
        <dbReference type="ARBA" id="ARBA00041069"/>
    </source>
</evidence>
<dbReference type="EMBL" id="JAJEPR010000001">
    <property type="protein sequence ID" value="MCC2188410.1"/>
    <property type="molecule type" value="Genomic_DNA"/>
</dbReference>
<dbReference type="SUPFAM" id="SSF49785">
    <property type="entry name" value="Galactose-binding domain-like"/>
    <property type="match status" value="1"/>
</dbReference>
<dbReference type="InterPro" id="IPR013783">
    <property type="entry name" value="Ig-like_fold"/>
</dbReference>
<evidence type="ECO:0000256" key="2">
    <source>
        <dbReference type="ARBA" id="ARBA00004740"/>
    </source>
</evidence>
<evidence type="ECO:0000313" key="15">
    <source>
        <dbReference type="Proteomes" id="UP001197875"/>
    </source>
</evidence>
<dbReference type="InterPro" id="IPR054593">
    <property type="entry name" value="Beta-mannosidase-like_N2"/>
</dbReference>
<reference evidence="14 15" key="1">
    <citation type="submission" date="2021-10" db="EMBL/GenBank/DDBJ databases">
        <title>Anaerobic single-cell dispensing facilitates the cultivation of human gut bacteria.</title>
        <authorList>
            <person name="Afrizal A."/>
        </authorList>
    </citation>
    <scope>NUCLEOTIDE SEQUENCE [LARGE SCALE GENOMIC DNA]</scope>
    <source>
        <strain evidence="14 15">CLA-AA-H277</strain>
    </source>
</reference>
<dbReference type="RefSeq" id="WP_227614002.1">
    <property type="nucleotide sequence ID" value="NZ_JAJEPR010000001.1"/>
</dbReference>
<dbReference type="GO" id="GO:0006516">
    <property type="term" value="P:glycoprotein catabolic process"/>
    <property type="evidence" value="ECO:0007669"/>
    <property type="project" value="TreeGrafter"/>
</dbReference>